<dbReference type="InterPro" id="IPR037163">
    <property type="entry name" value="Spermidine_synt_N_sf"/>
</dbReference>
<dbReference type="CDD" id="cd02440">
    <property type="entry name" value="AdoMet_MTases"/>
    <property type="match status" value="1"/>
</dbReference>
<dbReference type="PANTHER" id="PTHR43317">
    <property type="entry name" value="THERMOSPERMINE SYNTHASE ACAULIS5"/>
    <property type="match status" value="1"/>
</dbReference>
<dbReference type="InterPro" id="IPR029063">
    <property type="entry name" value="SAM-dependent_MTases_sf"/>
</dbReference>
<dbReference type="Gene3D" id="2.30.140.10">
    <property type="entry name" value="Spermidine synthase, tetramerisation domain"/>
    <property type="match status" value="1"/>
</dbReference>
<evidence type="ECO:0000256" key="4">
    <source>
        <dbReference type="ARBA" id="ARBA00023115"/>
    </source>
</evidence>
<evidence type="ECO:0000256" key="2">
    <source>
        <dbReference type="ARBA" id="ARBA00022490"/>
    </source>
</evidence>
<feature type="active site" description="Proton acceptor" evidence="6 7">
    <location>
        <position position="161"/>
    </location>
</feature>
<keyword evidence="4 6" id="KW-0620">Polyamine biosynthesis</keyword>
<comment type="similarity">
    <text evidence="1 6">Belongs to the spermidine/spermine synthase family.</text>
</comment>
<comment type="pathway">
    <text evidence="6">Amine and polyamine biosynthesis; spermidine biosynthesis; spermidine from putrescine: step 1/1.</text>
</comment>
<evidence type="ECO:0000313" key="9">
    <source>
        <dbReference type="EMBL" id="HGM59221.1"/>
    </source>
</evidence>
<feature type="binding site" evidence="6">
    <location>
        <position position="66"/>
    </location>
    <ligand>
        <name>spermidine</name>
        <dbReference type="ChEBI" id="CHEBI:57834"/>
    </ligand>
</feature>
<evidence type="ECO:0000256" key="1">
    <source>
        <dbReference type="ARBA" id="ARBA00007867"/>
    </source>
</evidence>
<sequence length="292" mass="33546">MSETGFIVVIEPTTPFFKCLFNVKKVYAVERSEFQEVALLELEGFGKALVIDKLVQSTETDEYLYHESLVHPAMILHPEPKRVLIIGGGEGAALREVLKHNTVEKAVMVDIDKVVVEFSKKYLDFIHKGSFNDPRAETVIMDGFKYIKNVENSSFDVVIMDLTDPYASEIAKPVYSLESMKEIYRILSSEGVLATQAGNSFFYNKSYNYVLRNVKEVFKYTAEYWVWIPSFGYACNFIIGSKVYNPLDIEPEVFNTRLRTRGVETRFINGERYFGLIKLRIVMGDLENRDKN</sequence>
<dbReference type="EC" id="2.5.1.16" evidence="6"/>
<dbReference type="GO" id="GO:0008295">
    <property type="term" value="P:spermidine biosynthetic process"/>
    <property type="evidence" value="ECO:0007669"/>
    <property type="project" value="UniProtKB-UniRule"/>
</dbReference>
<dbReference type="InterPro" id="IPR030374">
    <property type="entry name" value="PABS"/>
</dbReference>
<comment type="subunit">
    <text evidence="6">Homodimer or homotetramer.</text>
</comment>
<dbReference type="InterPro" id="IPR035246">
    <property type="entry name" value="Spermidine_synt_N"/>
</dbReference>
<feature type="binding site" evidence="6">
    <location>
        <begin position="142"/>
        <end position="143"/>
    </location>
    <ligand>
        <name>S-methyl-5'-thioadenosine</name>
        <dbReference type="ChEBI" id="CHEBI:17509"/>
    </ligand>
</feature>
<dbReference type="EMBL" id="DTAN01000030">
    <property type="protein sequence ID" value="HGU64718.1"/>
    <property type="molecule type" value="Genomic_DNA"/>
</dbReference>
<evidence type="ECO:0000256" key="3">
    <source>
        <dbReference type="ARBA" id="ARBA00022679"/>
    </source>
</evidence>
<comment type="caution">
    <text evidence="9">The sequence shown here is derived from an EMBL/GenBank/DDBJ whole genome shotgun (WGS) entry which is preliminary data.</text>
</comment>
<dbReference type="PROSITE" id="PS01330">
    <property type="entry name" value="PABS_1"/>
    <property type="match status" value="1"/>
</dbReference>
<dbReference type="InterPro" id="IPR030373">
    <property type="entry name" value="PABS_CS"/>
</dbReference>
<proteinExistence type="inferred from homology"/>
<keyword evidence="3 6" id="KW-0808">Transferase</keyword>
<dbReference type="Pfam" id="PF17284">
    <property type="entry name" value="Spermine_synt_N"/>
    <property type="match status" value="1"/>
</dbReference>
<evidence type="ECO:0000256" key="7">
    <source>
        <dbReference type="PROSITE-ProRule" id="PRU00354"/>
    </source>
</evidence>
<dbReference type="FunFam" id="3.40.50.150:FF:000088">
    <property type="entry name" value="Polyamine aminopropyltransferase"/>
    <property type="match status" value="1"/>
</dbReference>
<dbReference type="UniPathway" id="UPA00248">
    <property type="reaction ID" value="UER00314"/>
</dbReference>
<dbReference type="PANTHER" id="PTHR43317:SF1">
    <property type="entry name" value="THERMOSPERMINE SYNTHASE ACAULIS5"/>
    <property type="match status" value="1"/>
</dbReference>
<dbReference type="HAMAP" id="MF_00198">
    <property type="entry name" value="Spermidine_synth"/>
    <property type="match status" value="1"/>
</dbReference>
<comment type="catalytic activity">
    <reaction evidence="5">
        <text>S-adenosyl 3-(methylsulfanyl)propylamine + spermidine = thermospermine + S-methyl-5'-thioadenosine + H(+)</text>
        <dbReference type="Rhea" id="RHEA:30515"/>
        <dbReference type="ChEBI" id="CHEBI:15378"/>
        <dbReference type="ChEBI" id="CHEBI:17509"/>
        <dbReference type="ChEBI" id="CHEBI:57443"/>
        <dbReference type="ChEBI" id="CHEBI:57834"/>
        <dbReference type="ChEBI" id="CHEBI:59903"/>
        <dbReference type="EC" id="2.5.1.79"/>
    </reaction>
</comment>
<dbReference type="EMBL" id="DTBJ01000056">
    <property type="protein sequence ID" value="HGM59221.1"/>
    <property type="molecule type" value="Genomic_DNA"/>
</dbReference>
<dbReference type="GO" id="GO:0010487">
    <property type="term" value="F:thermospermine synthase activity"/>
    <property type="evidence" value="ECO:0007669"/>
    <property type="project" value="UniProtKB-EC"/>
</dbReference>
<feature type="domain" description="PABS" evidence="8">
    <location>
        <begin position="4"/>
        <end position="242"/>
    </location>
</feature>
<keyword evidence="6" id="KW-0745">Spermidine biosynthesis</keyword>
<comment type="caution">
    <text evidence="6">Lacks conserved residue(s) required for the propagation of feature annotation.</text>
</comment>
<reference evidence="9" key="1">
    <citation type="journal article" date="2020" name="mSystems">
        <title>Genome- and Community-Level Interaction Insights into Carbon Utilization and Element Cycling Functions of Hydrothermarchaeota in Hydrothermal Sediment.</title>
        <authorList>
            <person name="Zhou Z."/>
            <person name="Liu Y."/>
            <person name="Xu W."/>
            <person name="Pan J."/>
            <person name="Luo Z.H."/>
            <person name="Li M."/>
        </authorList>
    </citation>
    <scope>NUCLEOTIDE SEQUENCE [LARGE SCALE GENOMIC DNA]</scope>
    <source>
        <strain evidence="10">SpSt-622</strain>
        <strain evidence="9">SpSt-642</strain>
    </source>
</reference>
<feature type="binding site" evidence="6">
    <location>
        <position position="90"/>
    </location>
    <ligand>
        <name>spermidine</name>
        <dbReference type="ChEBI" id="CHEBI:57834"/>
    </ligand>
</feature>
<feature type="binding site" evidence="6">
    <location>
        <position position="110"/>
    </location>
    <ligand>
        <name>S-methyl-5'-thioadenosine</name>
        <dbReference type="ChEBI" id="CHEBI:17509"/>
    </ligand>
</feature>
<protein>
    <recommendedName>
        <fullName evidence="6">Polyamine aminopropyltransferase</fullName>
    </recommendedName>
    <alternativeName>
        <fullName evidence="6">Putrescine aminopropyltransferase</fullName>
        <shortName evidence="6">PAPT</shortName>
    </alternativeName>
    <alternativeName>
        <fullName evidence="6">Spermidine synthase</fullName>
        <shortName evidence="6">SPDS</shortName>
        <shortName evidence="6">SPDSY</shortName>
        <ecNumber evidence="6">2.5.1.16</ecNumber>
    </alternativeName>
</protein>
<evidence type="ECO:0000256" key="5">
    <source>
        <dbReference type="ARBA" id="ARBA00048874"/>
    </source>
</evidence>
<dbReference type="GO" id="GO:0004766">
    <property type="term" value="F:spermidine synthase activity"/>
    <property type="evidence" value="ECO:0007669"/>
    <property type="project" value="UniProtKB-UniRule"/>
</dbReference>
<dbReference type="SUPFAM" id="SSF53335">
    <property type="entry name" value="S-adenosyl-L-methionine-dependent methyltransferases"/>
    <property type="match status" value="1"/>
</dbReference>
<gene>
    <name evidence="6" type="primary">speE</name>
    <name evidence="10" type="ORF">ENT92_00680</name>
    <name evidence="9" type="ORF">ENU14_06540</name>
</gene>
<dbReference type="AlphaFoldDB" id="A0A7C4D814"/>
<dbReference type="Pfam" id="PF01564">
    <property type="entry name" value="Spermine_synth"/>
    <property type="match status" value="1"/>
</dbReference>
<dbReference type="PROSITE" id="PS51006">
    <property type="entry name" value="PABS_2"/>
    <property type="match status" value="1"/>
</dbReference>
<accession>A0A7C4D814</accession>
<evidence type="ECO:0000313" key="10">
    <source>
        <dbReference type="EMBL" id="HGU64718.1"/>
    </source>
</evidence>
<evidence type="ECO:0000259" key="8">
    <source>
        <dbReference type="PROSITE" id="PS51006"/>
    </source>
</evidence>
<comment type="catalytic activity">
    <reaction evidence="6">
        <text>S-adenosyl 3-(methylsulfanyl)propylamine + putrescine = S-methyl-5'-thioadenosine + spermidine + H(+)</text>
        <dbReference type="Rhea" id="RHEA:12721"/>
        <dbReference type="ChEBI" id="CHEBI:15378"/>
        <dbReference type="ChEBI" id="CHEBI:17509"/>
        <dbReference type="ChEBI" id="CHEBI:57443"/>
        <dbReference type="ChEBI" id="CHEBI:57834"/>
        <dbReference type="ChEBI" id="CHEBI:326268"/>
        <dbReference type="EC" id="2.5.1.16"/>
    </reaction>
</comment>
<evidence type="ECO:0000256" key="6">
    <source>
        <dbReference type="HAMAP-Rule" id="MF_00198"/>
    </source>
</evidence>
<dbReference type="Gene3D" id="3.40.50.150">
    <property type="entry name" value="Vaccinia Virus protein VP39"/>
    <property type="match status" value="1"/>
</dbReference>
<keyword evidence="2" id="KW-0963">Cytoplasm</keyword>
<organism evidence="9">
    <name type="scientific">Staphylothermus marinus</name>
    <dbReference type="NCBI Taxonomy" id="2280"/>
    <lineage>
        <taxon>Archaea</taxon>
        <taxon>Thermoproteota</taxon>
        <taxon>Thermoprotei</taxon>
        <taxon>Desulfurococcales</taxon>
        <taxon>Desulfurococcaceae</taxon>
        <taxon>Staphylothermus</taxon>
    </lineage>
</organism>
<feature type="binding site" evidence="6">
    <location>
        <position position="35"/>
    </location>
    <ligand>
        <name>S-methyl-5'-thioadenosine</name>
        <dbReference type="ChEBI" id="CHEBI:17509"/>
    </ligand>
</feature>
<dbReference type="GO" id="GO:0050314">
    <property type="term" value="F:sym-norspermidine synthase activity"/>
    <property type="evidence" value="ECO:0007669"/>
    <property type="project" value="UniProtKB-ARBA"/>
</dbReference>
<dbReference type="InterPro" id="IPR001045">
    <property type="entry name" value="Spermi_synthase"/>
</dbReference>
<name>A0A7C4D814_STAMA</name>
<comment type="function">
    <text evidence="6">Catalyzes the irreversible transfer of a propylamine group from the amino donor S-adenosylmethioninamine (decarboxy-AdoMet) to putrescine (1,4-diaminobutane) to yield spermidine.</text>
</comment>